<evidence type="ECO:0000256" key="1">
    <source>
        <dbReference type="SAM" id="Coils"/>
    </source>
</evidence>
<name>A0A7W3LU46_ACTNM</name>
<accession>A0A7W3LU46</accession>
<keyword evidence="1" id="KW-0175">Coiled coil</keyword>
<dbReference type="RefSeq" id="WP_182846432.1">
    <property type="nucleotide sequence ID" value="NZ_BAAALP010000023.1"/>
</dbReference>
<dbReference type="Pfam" id="PF20275">
    <property type="entry name" value="CTD10"/>
    <property type="match status" value="1"/>
</dbReference>
<evidence type="ECO:0000313" key="4">
    <source>
        <dbReference type="EMBL" id="MBA8954348.1"/>
    </source>
</evidence>
<keyword evidence="5" id="KW-1185">Reference proteome</keyword>
<organism evidence="4 5">
    <name type="scientific">Actinomadura namibiensis</name>
    <dbReference type="NCBI Taxonomy" id="182080"/>
    <lineage>
        <taxon>Bacteria</taxon>
        <taxon>Bacillati</taxon>
        <taxon>Actinomycetota</taxon>
        <taxon>Actinomycetes</taxon>
        <taxon>Streptosporangiales</taxon>
        <taxon>Thermomonosporaceae</taxon>
        <taxon>Actinomadura</taxon>
    </lineage>
</organism>
<dbReference type="AlphaFoldDB" id="A0A7W3LU46"/>
<sequence>MLHDLTSDLPAFRPVRFGAGLNVAVARRPRDHEGDDRDPAGTTGLVRLLDFLLGGDVRVGHPLRRAELAGARFALTLDLSGRPATITRGAADPATVRIDDETMRLQRLRAHLGRALFGLTGEGNEPSFRSVVPYYLRDVAAGGYASPVETHRGQRATDAQPALAHLFALDVDLVAKMREVGETDRQLRALRRAAKESIMGMTLGRLGDLDARIRALRAQRAELAADLAAFRLAGRYDRHRDRADALSRRIREINDHLAVTERRIRDIETAIADDAGDLPDHAYLRQVYEQAGAVLPDLVTRRFEEVRAFHRSVVANRRRYLESQHDRLRREREREHAELDRLDRERAEVMRLLDADGALAAYTELHRRLAHLDGRLAELAERRAVVARWSEAGRHVRHRSGEIERQIGDDLHDRRDRVAAVSRRYASYARRLYGARRTADLTIEAGRSGYRFLPSIGGNATPDGRAMALFCFDLCLAVTARRSGHGPDFLVHENHLFDHVDARRTALALELAADVGDREGLQYVVTLDSGRLDEALAHSPGLRHHVCAEMAGREGGLFGIRY</sequence>
<gene>
    <name evidence="4" type="ORF">HNR61_006002</name>
</gene>
<protein>
    <submittedName>
        <fullName evidence="4">Uncharacterized protein YydD (DUF2326 family)</fullName>
    </submittedName>
</protein>
<dbReference type="Pfam" id="PF10088">
    <property type="entry name" value="DUF2326"/>
    <property type="match status" value="1"/>
</dbReference>
<reference evidence="4 5" key="1">
    <citation type="submission" date="2020-08" db="EMBL/GenBank/DDBJ databases">
        <title>Genomic Encyclopedia of Type Strains, Phase IV (KMG-IV): sequencing the most valuable type-strain genomes for metagenomic binning, comparative biology and taxonomic classification.</title>
        <authorList>
            <person name="Goeker M."/>
        </authorList>
    </citation>
    <scope>NUCLEOTIDE SEQUENCE [LARGE SCALE GENOMIC DNA]</scope>
    <source>
        <strain evidence="4 5">DSM 44197</strain>
    </source>
</reference>
<dbReference type="InterPro" id="IPR046919">
    <property type="entry name" value="ABC-3C_CTD10"/>
</dbReference>
<feature type="domain" description="ABC-three component systems C-terminal" evidence="3">
    <location>
        <begin position="262"/>
        <end position="371"/>
    </location>
</feature>
<feature type="domain" description="DUF2326" evidence="2">
    <location>
        <begin position="430"/>
        <end position="561"/>
    </location>
</feature>
<evidence type="ECO:0000259" key="2">
    <source>
        <dbReference type="Pfam" id="PF10088"/>
    </source>
</evidence>
<dbReference type="InterPro" id="IPR018760">
    <property type="entry name" value="DUF2326"/>
</dbReference>
<evidence type="ECO:0000313" key="5">
    <source>
        <dbReference type="Proteomes" id="UP000572680"/>
    </source>
</evidence>
<comment type="caution">
    <text evidence="4">The sequence shown here is derived from an EMBL/GenBank/DDBJ whole genome shotgun (WGS) entry which is preliminary data.</text>
</comment>
<proteinExistence type="predicted"/>
<dbReference type="EMBL" id="JACJIA010000008">
    <property type="protein sequence ID" value="MBA8954348.1"/>
    <property type="molecule type" value="Genomic_DNA"/>
</dbReference>
<feature type="coiled-coil region" evidence="1">
    <location>
        <begin position="318"/>
        <end position="382"/>
    </location>
</feature>
<feature type="coiled-coil region" evidence="1">
    <location>
        <begin position="206"/>
        <end position="270"/>
    </location>
</feature>
<dbReference type="Proteomes" id="UP000572680">
    <property type="component" value="Unassembled WGS sequence"/>
</dbReference>
<evidence type="ECO:0000259" key="3">
    <source>
        <dbReference type="Pfam" id="PF20275"/>
    </source>
</evidence>